<keyword evidence="4" id="KW-0378">Hydrolase</keyword>
<dbReference type="RefSeq" id="WP_013826769.1">
    <property type="nucleotide sequence ID" value="NC_015574.1"/>
</dbReference>
<evidence type="ECO:0000256" key="1">
    <source>
        <dbReference type="ARBA" id="ARBA00006814"/>
    </source>
</evidence>
<dbReference type="AlphaFoldDB" id="F6D4Z1"/>
<evidence type="ECO:0000256" key="4">
    <source>
        <dbReference type="ARBA" id="ARBA00022801"/>
    </source>
</evidence>
<sequence>MPYDAEILVIGCGNILFKDDGFGPAVIKALEESEEHEHRLPENTMLIDAGTGGPHFIFTLPQECWKKLIIVDIVQFGAEPGTLRIFDVDELPEGSYENVHSWPVSQPLHDLSKTYEVMVIGCQPETISAPDVELGLTKSVENAIPEAINMILKEIGV</sequence>
<name>F6D4Z1_METPW</name>
<dbReference type="HOGENOM" id="CLU_099037_0_2_2"/>
<dbReference type="CDD" id="cd06064">
    <property type="entry name" value="H2MP_F420-Reduc"/>
    <property type="match status" value="1"/>
</dbReference>
<dbReference type="InterPro" id="IPR000671">
    <property type="entry name" value="Peptidase_A31"/>
</dbReference>
<evidence type="ECO:0000313" key="5">
    <source>
        <dbReference type="EMBL" id="AEG19270.1"/>
    </source>
</evidence>
<dbReference type="GO" id="GO:0008047">
    <property type="term" value="F:enzyme activator activity"/>
    <property type="evidence" value="ECO:0007669"/>
    <property type="project" value="InterPro"/>
</dbReference>
<protein>
    <submittedName>
        <fullName evidence="5">Coenzyme F420-reducing hydrogenase delta subunit</fullName>
    </submittedName>
</protein>
<dbReference type="PANTHER" id="PTHR30302">
    <property type="entry name" value="HYDROGENASE 1 MATURATION PROTEASE"/>
    <property type="match status" value="1"/>
</dbReference>
<dbReference type="EMBL" id="CP002772">
    <property type="protein sequence ID" value="AEG19270.1"/>
    <property type="molecule type" value="Genomic_DNA"/>
</dbReference>
<dbReference type="eggNOG" id="arCOG04429">
    <property type="taxonomic scope" value="Archaea"/>
</dbReference>
<keyword evidence="2" id="KW-0645">Protease</keyword>
<evidence type="ECO:0000256" key="3">
    <source>
        <dbReference type="ARBA" id="ARBA00022750"/>
    </source>
</evidence>
<dbReference type="PANTHER" id="PTHR30302:SF1">
    <property type="entry name" value="HYDROGENASE 2 MATURATION PROTEASE"/>
    <property type="match status" value="1"/>
</dbReference>
<keyword evidence="6" id="KW-1185">Reference proteome</keyword>
<dbReference type="GO" id="GO:0016485">
    <property type="term" value="P:protein processing"/>
    <property type="evidence" value="ECO:0007669"/>
    <property type="project" value="TreeGrafter"/>
</dbReference>
<reference evidence="5 6" key="1">
    <citation type="journal article" date="2014" name="Int. J. Syst. Evol. Microbiol.">
        <title>Methanobacterium paludis sp. nov. and a novel strain of Methanobacterium lacus isolated from northern peatlands.</title>
        <authorList>
            <person name="Cadillo-Quiroz H."/>
            <person name="Brauer S.L."/>
            <person name="Goodson N."/>
            <person name="Yavitt J.B."/>
            <person name="Zinder S.H."/>
        </authorList>
    </citation>
    <scope>NUCLEOTIDE SEQUENCE [LARGE SCALE GENOMIC DNA]</scope>
    <source>
        <strain evidence="6">DSM 25820 / JCM 18151 / SWAN1</strain>
    </source>
</reference>
<dbReference type="GeneID" id="10669791"/>
<proteinExistence type="inferred from homology"/>
<dbReference type="InterPro" id="IPR023430">
    <property type="entry name" value="Pept_HybD-like_dom_sf"/>
</dbReference>
<dbReference type="Proteomes" id="UP000009231">
    <property type="component" value="Chromosome"/>
</dbReference>
<dbReference type="GO" id="GO:0004190">
    <property type="term" value="F:aspartic-type endopeptidase activity"/>
    <property type="evidence" value="ECO:0007669"/>
    <property type="project" value="UniProtKB-KW"/>
</dbReference>
<dbReference type="InterPro" id="IPR004411">
    <property type="entry name" value="Pept_A31_F420-red_hyd_d"/>
</dbReference>
<evidence type="ECO:0000256" key="2">
    <source>
        <dbReference type="ARBA" id="ARBA00022670"/>
    </source>
</evidence>
<accession>F6D4Z1</accession>
<dbReference type="OrthoDB" id="85598at2157"/>
<gene>
    <name evidence="5" type="ordered locus">MSWAN_2264</name>
</gene>
<dbReference type="NCBIfam" id="TIGR00130">
    <property type="entry name" value="frhD"/>
    <property type="match status" value="1"/>
</dbReference>
<keyword evidence="3" id="KW-0064">Aspartyl protease</keyword>
<dbReference type="NCBIfam" id="TIGR00072">
    <property type="entry name" value="hydrog_prot"/>
    <property type="match status" value="1"/>
</dbReference>
<dbReference type="SUPFAM" id="SSF53163">
    <property type="entry name" value="HybD-like"/>
    <property type="match status" value="1"/>
</dbReference>
<comment type="similarity">
    <text evidence="1">Belongs to the peptidase A31 family.</text>
</comment>
<dbReference type="STRING" id="868131.MSWAN_2264"/>
<dbReference type="FunFam" id="3.40.50.1450:FF:000005">
    <property type="entry name" value="Hydrogenase maturation protease HycI"/>
    <property type="match status" value="1"/>
</dbReference>
<dbReference type="PRINTS" id="PR00446">
    <property type="entry name" value="HYDRGNUPTAKE"/>
</dbReference>
<dbReference type="KEGG" id="mew:MSWAN_2264"/>
<dbReference type="Pfam" id="PF01750">
    <property type="entry name" value="HycI"/>
    <property type="match status" value="1"/>
</dbReference>
<organism evidence="5 6">
    <name type="scientific">Methanobacterium paludis (strain DSM 25820 / JCM 18151 / SWAN1)</name>
    <dbReference type="NCBI Taxonomy" id="868131"/>
    <lineage>
        <taxon>Archaea</taxon>
        <taxon>Methanobacteriati</taxon>
        <taxon>Methanobacteriota</taxon>
        <taxon>Methanomada group</taxon>
        <taxon>Methanobacteria</taxon>
        <taxon>Methanobacteriales</taxon>
        <taxon>Methanobacteriaceae</taxon>
        <taxon>Methanobacterium</taxon>
    </lineage>
</organism>
<dbReference type="Gene3D" id="3.40.50.1450">
    <property type="entry name" value="HybD-like"/>
    <property type="match status" value="1"/>
</dbReference>
<evidence type="ECO:0000313" key="6">
    <source>
        <dbReference type="Proteomes" id="UP000009231"/>
    </source>
</evidence>